<reference evidence="3 4" key="1">
    <citation type="submission" date="2018-06" db="EMBL/GenBank/DDBJ databases">
        <title>The complete genome sequence of a nosiheptide producer Streptomyces actuosus ATCC 25421: deducing the ability of producing a new class III lantibiotics.</title>
        <authorList>
            <person name="Liu W."/>
            <person name="Sun F."/>
            <person name="Hu Y."/>
        </authorList>
    </citation>
    <scope>NUCLEOTIDE SEQUENCE [LARGE SCALE GENOMIC DNA]</scope>
    <source>
        <strain evidence="3 4">ATCC 25421</strain>
    </source>
</reference>
<keyword evidence="3" id="KW-0808">Transferase</keyword>
<evidence type="ECO:0000313" key="4">
    <source>
        <dbReference type="Proteomes" id="UP000247634"/>
    </source>
</evidence>
<evidence type="ECO:0000313" key="3">
    <source>
        <dbReference type="EMBL" id="AWT44724.1"/>
    </source>
</evidence>
<keyword evidence="3" id="KW-0012">Acyltransferase</keyword>
<dbReference type="PANTHER" id="PTHR22753:SF14">
    <property type="entry name" value="MONOACYLGLYCEROL_DIACYLGLYCEROL O-ACYLTRANSFERASE"/>
    <property type="match status" value="1"/>
</dbReference>
<gene>
    <name evidence="3" type="ORF">DMT42_22140</name>
</gene>
<dbReference type="GO" id="GO:0016746">
    <property type="term" value="F:acyltransferase activity"/>
    <property type="evidence" value="ECO:0007669"/>
    <property type="project" value="UniProtKB-KW"/>
</dbReference>
<proteinExistence type="predicted"/>
<dbReference type="SMART" id="SM00563">
    <property type="entry name" value="PlsC"/>
    <property type="match status" value="1"/>
</dbReference>
<feature type="region of interest" description="Disordered" evidence="1">
    <location>
        <begin position="1"/>
        <end position="84"/>
    </location>
</feature>
<dbReference type="InterPro" id="IPR002123">
    <property type="entry name" value="Plipid/glycerol_acylTrfase"/>
</dbReference>
<dbReference type="PANTHER" id="PTHR22753">
    <property type="entry name" value="TRANSMEMBRANE PROTEIN 68"/>
    <property type="match status" value="1"/>
</dbReference>
<feature type="compositionally biased region" description="Basic residues" evidence="1">
    <location>
        <begin position="22"/>
        <end position="32"/>
    </location>
</feature>
<dbReference type="SUPFAM" id="SSF69593">
    <property type="entry name" value="Glycerol-3-phosphate (1)-acyltransferase"/>
    <property type="match status" value="1"/>
</dbReference>
<organism evidence="3 4">
    <name type="scientific">Streptomyces actuosus</name>
    <dbReference type="NCBI Taxonomy" id="1885"/>
    <lineage>
        <taxon>Bacteria</taxon>
        <taxon>Bacillati</taxon>
        <taxon>Actinomycetota</taxon>
        <taxon>Actinomycetes</taxon>
        <taxon>Kitasatosporales</taxon>
        <taxon>Streptomycetaceae</taxon>
        <taxon>Streptomyces</taxon>
    </lineage>
</organism>
<dbReference type="OrthoDB" id="5241618at2"/>
<dbReference type="CDD" id="cd07987">
    <property type="entry name" value="LPLAT_MGAT-like"/>
    <property type="match status" value="1"/>
</dbReference>
<dbReference type="Proteomes" id="UP000247634">
    <property type="component" value="Chromosome"/>
</dbReference>
<dbReference type="GO" id="GO:0016020">
    <property type="term" value="C:membrane"/>
    <property type="evidence" value="ECO:0007669"/>
    <property type="project" value="TreeGrafter"/>
</dbReference>
<name>A0A2U9P689_STRAS</name>
<evidence type="ECO:0000259" key="2">
    <source>
        <dbReference type="SMART" id="SM00563"/>
    </source>
</evidence>
<dbReference type="RefSeq" id="WP_110629622.1">
    <property type="nucleotide sequence ID" value="NZ_CP029788.1"/>
</dbReference>
<evidence type="ECO:0000256" key="1">
    <source>
        <dbReference type="SAM" id="MobiDB-lite"/>
    </source>
</evidence>
<accession>A0A2U9P689</accession>
<sequence>MADAKVIPFDDDRSRGGAVQRPPRRRAATGRRRNGEPVPVREVREAGTAGDVQPLPGTAAAQHDVPVTPEPPEGTGPARAGDGGLERRLASGLAFLRRRLTGDYDVDDFGYDEELTDQVLMSLLRPLYEKYFRVEVKGVENIPAEGGALIVANHSGTLPLDGLMMQVAVHDHHPAGRHLRLLAADLVFVLPVVNELARKLGHTLACAEDAERLLAQGELVGVMPEGFKGIGKPFSERYKLQRFGRGGFVSTALRQGAPIVPCSIVGAEEIYPMIGNAKTLARVLGFPYFPLTPTFPWLGPLGAIPLPTKWTIQFGEPILTDGYPPEAAEDPMLMFNLTDQVREQIQHTLYKLLVQRRSVFF</sequence>
<dbReference type="Pfam" id="PF01553">
    <property type="entry name" value="Acyltransferase"/>
    <property type="match status" value="1"/>
</dbReference>
<protein>
    <submittedName>
        <fullName evidence="3">Glycerol acyltransferase</fullName>
    </submittedName>
</protein>
<feature type="domain" description="Phospholipid/glycerol acyltransferase" evidence="2">
    <location>
        <begin position="148"/>
        <end position="267"/>
    </location>
</feature>
<dbReference type="EMBL" id="CP029788">
    <property type="protein sequence ID" value="AWT44724.1"/>
    <property type="molecule type" value="Genomic_DNA"/>
</dbReference>
<dbReference type="AlphaFoldDB" id="A0A2U9P689"/>
<dbReference type="KEGG" id="sact:DMT42_22140"/>
<keyword evidence="4" id="KW-1185">Reference proteome</keyword>
<feature type="compositionally biased region" description="Basic and acidic residues" evidence="1">
    <location>
        <begin position="33"/>
        <end position="45"/>
    </location>
</feature>